<evidence type="ECO:0000313" key="13">
    <source>
        <dbReference type="EMBL" id="MBB5254916.1"/>
    </source>
</evidence>
<keyword evidence="2 11" id="KW-1003">Cell membrane</keyword>
<evidence type="ECO:0000313" key="15">
    <source>
        <dbReference type="Proteomes" id="UP000427373"/>
    </source>
</evidence>
<dbReference type="Gene3D" id="3.30.2010.10">
    <property type="entry name" value="Metalloproteases ('zincins'), catalytic domain"/>
    <property type="match status" value="1"/>
</dbReference>
<keyword evidence="4 11" id="KW-0812">Transmembrane</keyword>
<keyword evidence="6 11" id="KW-0378">Hydrolase</keyword>
<name>A0A650CFJ7_SULOH</name>
<evidence type="ECO:0000256" key="8">
    <source>
        <dbReference type="ARBA" id="ARBA00022989"/>
    </source>
</evidence>
<keyword evidence="3 11" id="KW-0645">Protease</keyword>
<dbReference type="InterPro" id="IPR001915">
    <property type="entry name" value="Peptidase_M48"/>
</dbReference>
<comment type="cofactor">
    <cofactor evidence="11">
        <name>Zn(2+)</name>
        <dbReference type="ChEBI" id="CHEBI:29105"/>
    </cofactor>
    <text evidence="11">Binds 1 zinc ion per subunit.</text>
</comment>
<dbReference type="EC" id="3.4.24.-" evidence="11"/>
<dbReference type="Pfam" id="PF01435">
    <property type="entry name" value="Peptidase_M48"/>
    <property type="match status" value="1"/>
</dbReference>
<dbReference type="GeneID" id="42800543"/>
<dbReference type="OrthoDB" id="28389at2157"/>
<keyword evidence="5 11" id="KW-0479">Metal-binding</keyword>
<evidence type="ECO:0000256" key="1">
    <source>
        <dbReference type="ARBA" id="ARBA00009779"/>
    </source>
</evidence>
<evidence type="ECO:0000256" key="3">
    <source>
        <dbReference type="ARBA" id="ARBA00022670"/>
    </source>
</evidence>
<evidence type="ECO:0000313" key="16">
    <source>
        <dbReference type="Proteomes" id="UP000582213"/>
    </source>
</evidence>
<keyword evidence="10 11" id="KW-0472">Membrane</keyword>
<reference evidence="14 15" key="1">
    <citation type="submission" date="2019-10" db="EMBL/GenBank/DDBJ databases">
        <title>Genome Sequences from Six Type Strain Members of the Archaeal Family Sulfolobaceae: Acidianus ambivalens, Acidianus infernus, Metallosphaera prunae, Stygiolobus azoricus, Sulfolobus metallicus, and Sulfurisphaera ohwakuensis.</title>
        <authorList>
            <person name="Counts J.A."/>
            <person name="Kelly R.M."/>
        </authorList>
    </citation>
    <scope>NUCLEOTIDE SEQUENCE [LARGE SCALE GENOMIC DNA]</scope>
    <source>
        <strain evidence="14 15">TA-1</strain>
    </source>
</reference>
<keyword evidence="7 11" id="KW-0862">Zinc</keyword>
<dbReference type="GO" id="GO:0004222">
    <property type="term" value="F:metalloendopeptidase activity"/>
    <property type="evidence" value="ECO:0007669"/>
    <property type="project" value="UniProtKB-UniRule"/>
</dbReference>
<reference evidence="13 16" key="2">
    <citation type="submission" date="2020-08" db="EMBL/GenBank/DDBJ databases">
        <title>Genomic Encyclopedia of Type Strains, Phase IV (KMG-IV): sequencing the most valuable type-strain genomes for metagenomic binning, comparative biology and taxonomic classification.</title>
        <authorList>
            <person name="Goeker M."/>
        </authorList>
    </citation>
    <scope>NUCLEOTIDE SEQUENCE [LARGE SCALE GENOMIC DNA]</scope>
    <source>
        <strain evidence="13 16">DSM 12421</strain>
    </source>
</reference>
<feature type="transmembrane region" description="Helical" evidence="11">
    <location>
        <begin position="36"/>
        <end position="59"/>
    </location>
</feature>
<keyword evidence="13" id="KW-0346">Stress response</keyword>
<evidence type="ECO:0000256" key="7">
    <source>
        <dbReference type="ARBA" id="ARBA00022833"/>
    </source>
</evidence>
<feature type="transmembrane region" description="Helical" evidence="11">
    <location>
        <begin position="12"/>
        <end position="30"/>
    </location>
</feature>
<evidence type="ECO:0000256" key="5">
    <source>
        <dbReference type="ARBA" id="ARBA00022723"/>
    </source>
</evidence>
<gene>
    <name evidence="11" type="primary">htpX</name>
    <name evidence="14" type="ORF">D1869_04825</name>
    <name evidence="13" type="ORF">HNQ62_002690</name>
</gene>
<dbReference type="EMBL" id="JACHFY010000030">
    <property type="protein sequence ID" value="MBB5254916.1"/>
    <property type="molecule type" value="Genomic_DNA"/>
</dbReference>
<feature type="binding site" evidence="11">
    <location>
        <position position="141"/>
    </location>
    <ligand>
        <name>Zn(2+)</name>
        <dbReference type="ChEBI" id="CHEBI:29105"/>
        <note>catalytic</note>
    </ligand>
</feature>
<organism evidence="14 15">
    <name type="scientific">Sulfurisphaera ohwakuensis</name>
    <dbReference type="NCBI Taxonomy" id="69656"/>
    <lineage>
        <taxon>Archaea</taxon>
        <taxon>Thermoproteota</taxon>
        <taxon>Thermoprotei</taxon>
        <taxon>Sulfolobales</taxon>
        <taxon>Sulfolobaceae</taxon>
        <taxon>Sulfurisphaera</taxon>
    </lineage>
</organism>
<feature type="active site" evidence="11">
    <location>
        <position position="138"/>
    </location>
</feature>
<dbReference type="GO" id="GO:0005886">
    <property type="term" value="C:plasma membrane"/>
    <property type="evidence" value="ECO:0007669"/>
    <property type="project" value="UniProtKB-SubCell"/>
</dbReference>
<dbReference type="PANTHER" id="PTHR43221:SF2">
    <property type="entry name" value="PROTEASE HTPX HOMOLOG"/>
    <property type="match status" value="1"/>
</dbReference>
<keyword evidence="8 11" id="KW-1133">Transmembrane helix</keyword>
<evidence type="ECO:0000256" key="10">
    <source>
        <dbReference type="ARBA" id="ARBA00023136"/>
    </source>
</evidence>
<evidence type="ECO:0000256" key="6">
    <source>
        <dbReference type="ARBA" id="ARBA00022801"/>
    </source>
</evidence>
<keyword evidence="15" id="KW-1185">Reference proteome</keyword>
<accession>A0A650CFJ7</accession>
<evidence type="ECO:0000256" key="11">
    <source>
        <dbReference type="HAMAP-Rule" id="MF_00188"/>
    </source>
</evidence>
<dbReference type="Proteomes" id="UP000582213">
    <property type="component" value="Unassembled WGS sequence"/>
</dbReference>
<proteinExistence type="inferred from homology"/>
<dbReference type="HAMAP" id="MF_00188">
    <property type="entry name" value="Pept_M48_protease_HtpX"/>
    <property type="match status" value="1"/>
</dbReference>
<protein>
    <recommendedName>
        <fullName evidence="11">Protease HtpX homolog</fullName>
        <ecNumber evidence="11">3.4.24.-</ecNumber>
    </recommendedName>
</protein>
<dbReference type="CDD" id="cd07338">
    <property type="entry name" value="M48B_HtpX_like"/>
    <property type="match status" value="1"/>
</dbReference>
<feature type="transmembrane region" description="Helical" evidence="11">
    <location>
        <begin position="184"/>
        <end position="211"/>
    </location>
</feature>
<dbReference type="GO" id="GO:0006508">
    <property type="term" value="P:proteolysis"/>
    <property type="evidence" value="ECO:0007669"/>
    <property type="project" value="UniProtKB-KW"/>
</dbReference>
<evidence type="ECO:0000259" key="12">
    <source>
        <dbReference type="Pfam" id="PF01435"/>
    </source>
</evidence>
<evidence type="ECO:0000256" key="9">
    <source>
        <dbReference type="ARBA" id="ARBA00023049"/>
    </source>
</evidence>
<comment type="subcellular location">
    <subcellularLocation>
        <location evidence="11">Cell membrane</location>
        <topology evidence="11">Multi-pass membrane protein</topology>
    </subcellularLocation>
</comment>
<dbReference type="GO" id="GO:0008270">
    <property type="term" value="F:zinc ion binding"/>
    <property type="evidence" value="ECO:0007669"/>
    <property type="project" value="UniProtKB-UniRule"/>
</dbReference>
<evidence type="ECO:0000256" key="2">
    <source>
        <dbReference type="ARBA" id="ARBA00022475"/>
    </source>
</evidence>
<dbReference type="InterPro" id="IPR022919">
    <property type="entry name" value="Pept_M48_protease_HtpX"/>
</dbReference>
<evidence type="ECO:0000256" key="4">
    <source>
        <dbReference type="ARBA" id="ARBA00022692"/>
    </source>
</evidence>
<dbReference type="KEGG" id="soh:D1869_04825"/>
<feature type="domain" description="Peptidase M48" evidence="12">
    <location>
        <begin position="74"/>
        <end position="303"/>
    </location>
</feature>
<feature type="binding site" evidence="11">
    <location>
        <position position="137"/>
    </location>
    <ligand>
        <name>Zn(2+)</name>
        <dbReference type="ChEBI" id="CHEBI:29105"/>
        <note>catalytic</note>
    </ligand>
</feature>
<keyword evidence="9 11" id="KW-0482">Metalloprotease</keyword>
<sequence>MEIGTSLKINMIVALFLTIISEGIFSLVIIDFLKFPVVFSIIFLLILWLVQWLISPYLVERNSVEVTRDDPSYGWVYDLIESVARRAGIKTPRVFLVDEPYPNAFAYGNYITGKRIGITIPLLQILTPEELESVIGHELGHIKHNDVEIGLAIGLIPSILGFISNILLTVGWATLIFAVDEFDILVGLTMLAIGGILFIITFFLQLFVLWFNRLRESFADYFSYELFRERAWNLAKALAKIEIYMQNVRLDPFRGIIVTIPPTKVKESDPDLLIEDLLREKTSIFSDILSTHPHPAKRIKMIYKLTKPMIF</sequence>
<evidence type="ECO:0000313" key="14">
    <source>
        <dbReference type="EMBL" id="QGR16594.1"/>
    </source>
</evidence>
<dbReference type="RefSeq" id="WP_156014150.1">
    <property type="nucleotide sequence ID" value="NZ_CP045484.1"/>
</dbReference>
<comment type="similarity">
    <text evidence="1 11">Belongs to the peptidase M48B family.</text>
</comment>
<feature type="transmembrane region" description="Helical" evidence="11">
    <location>
        <begin position="149"/>
        <end position="178"/>
    </location>
</feature>
<feature type="binding site" evidence="11">
    <location>
        <position position="216"/>
    </location>
    <ligand>
        <name>Zn(2+)</name>
        <dbReference type="ChEBI" id="CHEBI:29105"/>
        <note>catalytic</note>
    </ligand>
</feature>
<dbReference type="Proteomes" id="UP000427373">
    <property type="component" value="Chromosome"/>
</dbReference>
<dbReference type="EMBL" id="CP045484">
    <property type="protein sequence ID" value="QGR16594.1"/>
    <property type="molecule type" value="Genomic_DNA"/>
</dbReference>
<dbReference type="AlphaFoldDB" id="A0A650CFJ7"/>
<dbReference type="PANTHER" id="PTHR43221">
    <property type="entry name" value="PROTEASE HTPX"/>
    <property type="match status" value="1"/>
</dbReference>
<dbReference type="InterPro" id="IPR050083">
    <property type="entry name" value="HtpX_protease"/>
</dbReference>